<dbReference type="Pfam" id="PF00400">
    <property type="entry name" value="WD40"/>
    <property type="match status" value="4"/>
</dbReference>
<dbReference type="SMART" id="SM00320">
    <property type="entry name" value="WD40"/>
    <property type="match status" value="6"/>
</dbReference>
<dbReference type="PANTHER" id="PTHR14221">
    <property type="entry name" value="WD REPEAT DOMAIN 44"/>
    <property type="match status" value="1"/>
</dbReference>
<dbReference type="SUPFAM" id="SSF50978">
    <property type="entry name" value="WD40 repeat-like"/>
    <property type="match status" value="1"/>
</dbReference>
<dbReference type="GO" id="GO:0004096">
    <property type="term" value="F:catalase activity"/>
    <property type="evidence" value="ECO:0007669"/>
    <property type="project" value="InterPro"/>
</dbReference>
<gene>
    <name evidence="6" type="ORF">Nepgr_031922</name>
</gene>
<dbReference type="Pfam" id="PF00199">
    <property type="entry name" value="Catalase"/>
    <property type="match status" value="1"/>
</dbReference>
<dbReference type="AlphaFoldDB" id="A0AAD3TJ70"/>
<keyword evidence="2" id="KW-0677">Repeat</keyword>
<name>A0AAD3TJ70_NEPGR</name>
<dbReference type="Gene3D" id="2.130.10.10">
    <property type="entry name" value="YVTN repeat-like/Quinoprotein amine dehydrogenase"/>
    <property type="match status" value="1"/>
</dbReference>
<dbReference type="PRINTS" id="PR00320">
    <property type="entry name" value="GPROTEINBRPT"/>
</dbReference>
<reference evidence="6" key="1">
    <citation type="submission" date="2023-05" db="EMBL/GenBank/DDBJ databases">
        <title>Nepenthes gracilis genome sequencing.</title>
        <authorList>
            <person name="Fukushima K."/>
        </authorList>
    </citation>
    <scope>NUCLEOTIDE SEQUENCE</scope>
    <source>
        <strain evidence="6">SING2019-196</strain>
    </source>
</reference>
<feature type="region of interest" description="Disordered" evidence="4">
    <location>
        <begin position="477"/>
        <end position="508"/>
    </location>
</feature>
<feature type="compositionally biased region" description="Polar residues" evidence="4">
    <location>
        <begin position="836"/>
        <end position="860"/>
    </location>
</feature>
<comment type="caution">
    <text evidence="6">The sequence shown here is derived from an EMBL/GenBank/DDBJ whole genome shotgun (WGS) entry which is preliminary data.</text>
</comment>
<protein>
    <recommendedName>
        <fullName evidence="5">Catalase core domain-containing protein</fullName>
    </recommendedName>
</protein>
<feature type="repeat" description="WD" evidence="3">
    <location>
        <begin position="530"/>
        <end position="571"/>
    </location>
</feature>
<feature type="compositionally biased region" description="Low complexity" evidence="4">
    <location>
        <begin position="157"/>
        <end position="167"/>
    </location>
</feature>
<dbReference type="Gene3D" id="2.40.180.10">
    <property type="entry name" value="Catalase core domain"/>
    <property type="match status" value="1"/>
</dbReference>
<feature type="compositionally biased region" description="Basic and acidic residues" evidence="4">
    <location>
        <begin position="231"/>
        <end position="240"/>
    </location>
</feature>
<evidence type="ECO:0000256" key="4">
    <source>
        <dbReference type="SAM" id="MobiDB-lite"/>
    </source>
</evidence>
<feature type="compositionally biased region" description="Low complexity" evidence="4">
    <location>
        <begin position="797"/>
        <end position="809"/>
    </location>
</feature>
<proteinExistence type="predicted"/>
<evidence type="ECO:0000313" key="7">
    <source>
        <dbReference type="Proteomes" id="UP001279734"/>
    </source>
</evidence>
<feature type="region of interest" description="Disordered" evidence="4">
    <location>
        <begin position="780"/>
        <end position="876"/>
    </location>
</feature>
<dbReference type="PROSITE" id="PS50294">
    <property type="entry name" value="WD_REPEATS_REGION"/>
    <property type="match status" value="3"/>
</dbReference>
<dbReference type="InterPro" id="IPR019775">
    <property type="entry name" value="WD40_repeat_CS"/>
</dbReference>
<dbReference type="PROSITE" id="PS00678">
    <property type="entry name" value="WD_REPEATS_1"/>
    <property type="match status" value="2"/>
</dbReference>
<evidence type="ECO:0000259" key="5">
    <source>
        <dbReference type="Pfam" id="PF00199"/>
    </source>
</evidence>
<dbReference type="InterPro" id="IPR036322">
    <property type="entry name" value="WD40_repeat_dom_sf"/>
</dbReference>
<organism evidence="6 7">
    <name type="scientific">Nepenthes gracilis</name>
    <name type="common">Slender pitcher plant</name>
    <dbReference type="NCBI Taxonomy" id="150966"/>
    <lineage>
        <taxon>Eukaryota</taxon>
        <taxon>Viridiplantae</taxon>
        <taxon>Streptophyta</taxon>
        <taxon>Embryophyta</taxon>
        <taxon>Tracheophyta</taxon>
        <taxon>Spermatophyta</taxon>
        <taxon>Magnoliopsida</taxon>
        <taxon>eudicotyledons</taxon>
        <taxon>Gunneridae</taxon>
        <taxon>Pentapetalae</taxon>
        <taxon>Caryophyllales</taxon>
        <taxon>Nepenthaceae</taxon>
        <taxon>Nepenthes</taxon>
    </lineage>
</organism>
<dbReference type="PROSITE" id="PS50082">
    <property type="entry name" value="WD_REPEATS_2"/>
    <property type="match status" value="3"/>
</dbReference>
<evidence type="ECO:0000256" key="3">
    <source>
        <dbReference type="PROSITE-ProRule" id="PRU00221"/>
    </source>
</evidence>
<keyword evidence="7" id="KW-1185">Reference proteome</keyword>
<feature type="region of interest" description="Disordered" evidence="4">
    <location>
        <begin position="227"/>
        <end position="250"/>
    </location>
</feature>
<evidence type="ECO:0000256" key="2">
    <source>
        <dbReference type="ARBA" id="ARBA00022737"/>
    </source>
</evidence>
<dbReference type="InterPro" id="IPR020472">
    <property type="entry name" value="WD40_PAC1"/>
</dbReference>
<feature type="repeat" description="WD" evidence="3">
    <location>
        <begin position="421"/>
        <end position="462"/>
    </location>
</feature>
<feature type="domain" description="Catalase core" evidence="5">
    <location>
        <begin position="966"/>
        <end position="1005"/>
    </location>
</feature>
<feature type="region of interest" description="Disordered" evidence="4">
    <location>
        <begin position="127"/>
        <end position="170"/>
    </location>
</feature>
<dbReference type="InterPro" id="IPR040324">
    <property type="entry name" value="WDR44/Dgr2"/>
</dbReference>
<dbReference type="SUPFAM" id="SSF56634">
    <property type="entry name" value="Heme-dependent catalase-like"/>
    <property type="match status" value="1"/>
</dbReference>
<dbReference type="GO" id="GO:0020037">
    <property type="term" value="F:heme binding"/>
    <property type="evidence" value="ECO:0007669"/>
    <property type="project" value="InterPro"/>
</dbReference>
<evidence type="ECO:0000256" key="1">
    <source>
        <dbReference type="ARBA" id="ARBA00022574"/>
    </source>
</evidence>
<feature type="repeat" description="WD" evidence="3">
    <location>
        <begin position="571"/>
        <end position="605"/>
    </location>
</feature>
<dbReference type="EMBL" id="BSYO01000037">
    <property type="protein sequence ID" value="GMH30079.1"/>
    <property type="molecule type" value="Genomic_DNA"/>
</dbReference>
<keyword evidence="1 3" id="KW-0853">WD repeat</keyword>
<evidence type="ECO:0000313" key="6">
    <source>
        <dbReference type="EMBL" id="GMH30079.1"/>
    </source>
</evidence>
<dbReference type="InterPro" id="IPR001680">
    <property type="entry name" value="WD40_rpt"/>
</dbReference>
<dbReference type="InterPro" id="IPR020835">
    <property type="entry name" value="Catalase_sf"/>
</dbReference>
<dbReference type="PANTHER" id="PTHR14221:SF41">
    <property type="entry name" value="TRANSDUCIN_WD40 REPEAT-LIKE SUPERFAMILY PROTEIN"/>
    <property type="match status" value="1"/>
</dbReference>
<dbReference type="Proteomes" id="UP001279734">
    <property type="component" value="Unassembled WGS sequence"/>
</dbReference>
<dbReference type="InterPro" id="IPR015943">
    <property type="entry name" value="WD40/YVTN_repeat-like_dom_sf"/>
</dbReference>
<dbReference type="InterPro" id="IPR011614">
    <property type="entry name" value="Catalase_core"/>
</dbReference>
<accession>A0AAD3TJ70</accession>
<sequence>MDVERTMTMSWDGLAGSDDEDDQFFDSINRIPAVVPIDLTCSASSSDGDEEFDDSRMSFASTISSVHHFQQVSSDPSSDALPMENYDIWMEAPGSIKERRRRLLHGMGLDSNKDLLRGASIRAISKKFDSGQSLEPPLLSQPDSSGDTEESKHDNDSLSSPSPSPSSTAVILFRSRSDGDIHYYSADTRRRKEELIGKISKQRLTRTSSTFAPVARLCQLNASTIKAENNNNDRREDPHHLKGAAPLSSRTSNGQFASFFLIKNLDTGKEFIVKEFDKDGMWNRLSDLQTGKQLTMDEFEKAVGFSPVVKELMRRQNVNTMAENCAMDRKITTNYSYLTRSFRYSKRRGVSLLKNIKNAANSMTGFMSEKDRERFRDEIPPAAMEEQKHGKTVVPKEEWIRVRQQGKSYKELTAVRFCQEIQAHEGSIWTLKFNSDGRFLASAGEDKIIHVWEVKECEIASLRPSEFRCSDNSTSLRPMTCHSPDRPPLAEFSEKKKKGRSSSRRGNAMPDYVQLPETVFALSEEPVCSFEGHLDDVLDLSWSKSQLLLLSSSTDKTVRLWDLESRSCLKLFAHNDYVTCIQFNPIDDNYFISGSLDAKVRIWSIPGQRVVGWTDLHEMVTAACYLPDGQGAAIGSHKGTCRIYSTADGKLNQTSQFNIENKKKSHPKKITGLEFIRDNPSEVLVSSADSRIRIFDGSEAIQKFKGFRNTSSQISASLSTEGKYIISASEDSHVYIWKREDPRSNGHGRVKSPVSRTSYEYFQCRDVSVAVPWPGGAAKFEPPTVQLHSKRHSKRSTAATAAHQPPTAADSPTKEEANTTGKRHLPPLPKKTTPTSPESDPASISRTESGSSDSFNSTGMSIRGGDSPSISSYNHSMSPSWSPGWSWFDATGVGGGNHGDDTVQATAWGLVIVTAAMGGEIRTSNGGGGAAAGGRIGNNGMPMRSKFGGYLRLRCRLLNPLPMSHKQAQKGLLKGSVLLKDYHLVEELATLDKEGISERVVHAREPALIVFLRPLDEATIPPNSDGILSVPISENDEH</sequence>